<organism evidence="1 2">
    <name type="scientific">Bugula neritina</name>
    <name type="common">Brown bryozoan</name>
    <name type="synonym">Sertularia neritina</name>
    <dbReference type="NCBI Taxonomy" id="10212"/>
    <lineage>
        <taxon>Eukaryota</taxon>
        <taxon>Metazoa</taxon>
        <taxon>Spiralia</taxon>
        <taxon>Lophotrochozoa</taxon>
        <taxon>Bryozoa</taxon>
        <taxon>Gymnolaemata</taxon>
        <taxon>Cheilostomatida</taxon>
        <taxon>Flustrina</taxon>
        <taxon>Buguloidea</taxon>
        <taxon>Bugulidae</taxon>
        <taxon>Bugula</taxon>
    </lineage>
</organism>
<comment type="caution">
    <text evidence="1">The sequence shown here is derived from an EMBL/GenBank/DDBJ whole genome shotgun (WGS) entry which is preliminary data.</text>
</comment>
<evidence type="ECO:0000313" key="1">
    <source>
        <dbReference type="EMBL" id="KAF6022398.1"/>
    </source>
</evidence>
<name>A0A7J7JAK5_BUGNE</name>
<dbReference type="AlphaFoldDB" id="A0A7J7JAK5"/>
<reference evidence="1" key="1">
    <citation type="submission" date="2020-06" db="EMBL/GenBank/DDBJ databases">
        <title>Draft genome of Bugula neritina, a colonial animal packing powerful symbionts and potential medicines.</title>
        <authorList>
            <person name="Rayko M."/>
        </authorList>
    </citation>
    <scope>NUCLEOTIDE SEQUENCE [LARGE SCALE GENOMIC DNA]</scope>
    <source>
        <strain evidence="1">Kwan_BN1</strain>
    </source>
</reference>
<evidence type="ECO:0000313" key="2">
    <source>
        <dbReference type="Proteomes" id="UP000593567"/>
    </source>
</evidence>
<proteinExistence type="predicted"/>
<dbReference type="EMBL" id="VXIV02002855">
    <property type="protein sequence ID" value="KAF6022398.1"/>
    <property type="molecule type" value="Genomic_DNA"/>
</dbReference>
<gene>
    <name evidence="1" type="ORF">EB796_019294</name>
</gene>
<keyword evidence="2" id="KW-1185">Reference proteome</keyword>
<accession>A0A7J7JAK5</accession>
<protein>
    <submittedName>
        <fullName evidence="1">Uncharacterized protein</fullName>
    </submittedName>
</protein>
<sequence length="111" mass="12744">MLPTLSYIWYWTLTSVEYLSVQAISSPGRLSSQPIQLTASKRHVRKKALEKTDDYHHYDEVKIENLDDNVTVSILQEPQSLQKPSIKGAVLVNKDSLMMYRSQLTLPQPIK</sequence>
<dbReference type="Proteomes" id="UP000593567">
    <property type="component" value="Unassembled WGS sequence"/>
</dbReference>